<dbReference type="EMBL" id="CAMKVN010001319">
    <property type="protein sequence ID" value="CAI2175171.1"/>
    <property type="molecule type" value="Genomic_DNA"/>
</dbReference>
<proteinExistence type="predicted"/>
<keyword evidence="2" id="KW-1185">Reference proteome</keyword>
<evidence type="ECO:0000313" key="1">
    <source>
        <dbReference type="EMBL" id="CAI2175171.1"/>
    </source>
</evidence>
<dbReference type="AlphaFoldDB" id="A0A9W4SMZ0"/>
<protein>
    <submittedName>
        <fullName evidence="1">17044_t:CDS:1</fullName>
    </submittedName>
</protein>
<comment type="caution">
    <text evidence="1">The sequence shown here is derived from an EMBL/GenBank/DDBJ whole genome shotgun (WGS) entry which is preliminary data.</text>
</comment>
<evidence type="ECO:0000313" key="2">
    <source>
        <dbReference type="Proteomes" id="UP001153678"/>
    </source>
</evidence>
<gene>
    <name evidence="1" type="ORF">FWILDA_LOCUS6960</name>
</gene>
<reference evidence="1" key="1">
    <citation type="submission" date="2022-08" db="EMBL/GenBank/DDBJ databases">
        <authorList>
            <person name="Kallberg Y."/>
            <person name="Tangrot J."/>
            <person name="Rosling A."/>
        </authorList>
    </citation>
    <scope>NUCLEOTIDE SEQUENCE</scope>
    <source>
        <strain evidence="1">Wild A</strain>
    </source>
</reference>
<dbReference type="Proteomes" id="UP001153678">
    <property type="component" value="Unassembled WGS sequence"/>
</dbReference>
<name>A0A9W4SMZ0_9GLOM</name>
<organism evidence="1 2">
    <name type="scientific">Funneliformis geosporum</name>
    <dbReference type="NCBI Taxonomy" id="1117311"/>
    <lineage>
        <taxon>Eukaryota</taxon>
        <taxon>Fungi</taxon>
        <taxon>Fungi incertae sedis</taxon>
        <taxon>Mucoromycota</taxon>
        <taxon>Glomeromycotina</taxon>
        <taxon>Glomeromycetes</taxon>
        <taxon>Glomerales</taxon>
        <taxon>Glomeraceae</taxon>
        <taxon>Funneliformis</taxon>
    </lineage>
</organism>
<sequence>MDYNSQKFNLMYLNQLTTAESFLIGFHDLYIKIFFNNSSRIADLSDYDIDPFTDNSAKSNWIIM</sequence>
<accession>A0A9W4SMZ0</accession>